<dbReference type="GO" id="GO:0006259">
    <property type="term" value="P:DNA metabolic process"/>
    <property type="evidence" value="ECO:0007669"/>
    <property type="project" value="UniProtKB-ARBA"/>
</dbReference>
<reference evidence="1 2" key="1">
    <citation type="submission" date="2018-07" db="EMBL/GenBank/DDBJ databases">
        <title>A high quality draft genome assembly of the barn swallow (H. rustica rustica).</title>
        <authorList>
            <person name="Formenti G."/>
            <person name="Chiara M."/>
            <person name="Poveda L."/>
            <person name="Francoijs K.-J."/>
            <person name="Bonisoli-Alquati A."/>
            <person name="Canova L."/>
            <person name="Gianfranceschi L."/>
            <person name="Horner D.S."/>
            <person name="Saino N."/>
        </authorList>
    </citation>
    <scope>NUCLEOTIDE SEQUENCE [LARGE SCALE GENOMIC DNA]</scope>
    <source>
        <strain evidence="1">Chelidonia</strain>
        <tissue evidence="1">Blood</tissue>
    </source>
</reference>
<dbReference type="Gene3D" id="3.30.420.10">
    <property type="entry name" value="Ribonuclease H-like superfamily/Ribonuclease H"/>
    <property type="match status" value="1"/>
</dbReference>
<gene>
    <name evidence="1" type="ORF">DUI87_03123</name>
</gene>
<dbReference type="SUPFAM" id="SSF56672">
    <property type="entry name" value="DNA/RNA polymerases"/>
    <property type="match status" value="1"/>
</dbReference>
<evidence type="ECO:0000313" key="2">
    <source>
        <dbReference type="Proteomes" id="UP000269221"/>
    </source>
</evidence>
<dbReference type="GO" id="GO:0003676">
    <property type="term" value="F:nucleic acid binding"/>
    <property type="evidence" value="ECO:0007669"/>
    <property type="project" value="InterPro"/>
</dbReference>
<comment type="caution">
    <text evidence="1">The sequence shown here is derived from an EMBL/GenBank/DDBJ whole genome shotgun (WGS) entry which is preliminary data.</text>
</comment>
<proteinExistence type="predicted"/>
<evidence type="ECO:0000313" key="1">
    <source>
        <dbReference type="EMBL" id="RMC19565.1"/>
    </source>
</evidence>
<dbReference type="AlphaFoldDB" id="A0A3M0L2A5"/>
<dbReference type="PANTHER" id="PTHR33064">
    <property type="entry name" value="POL PROTEIN"/>
    <property type="match status" value="1"/>
</dbReference>
<dbReference type="InterPro" id="IPR043128">
    <property type="entry name" value="Rev_trsase/Diguanyl_cyclase"/>
</dbReference>
<dbReference type="EMBL" id="QRBI01000094">
    <property type="protein sequence ID" value="RMC19565.1"/>
    <property type="molecule type" value="Genomic_DNA"/>
</dbReference>
<dbReference type="Proteomes" id="UP000269221">
    <property type="component" value="Unassembled WGS sequence"/>
</dbReference>
<dbReference type="Gene3D" id="3.30.70.270">
    <property type="match status" value="1"/>
</dbReference>
<keyword evidence="2" id="KW-1185">Reference proteome</keyword>
<organism evidence="1 2">
    <name type="scientific">Hirundo rustica rustica</name>
    <dbReference type="NCBI Taxonomy" id="333673"/>
    <lineage>
        <taxon>Eukaryota</taxon>
        <taxon>Metazoa</taxon>
        <taxon>Chordata</taxon>
        <taxon>Craniata</taxon>
        <taxon>Vertebrata</taxon>
        <taxon>Euteleostomi</taxon>
        <taxon>Archelosauria</taxon>
        <taxon>Archosauria</taxon>
        <taxon>Dinosauria</taxon>
        <taxon>Saurischia</taxon>
        <taxon>Theropoda</taxon>
        <taxon>Coelurosauria</taxon>
        <taxon>Aves</taxon>
        <taxon>Neognathae</taxon>
        <taxon>Neoaves</taxon>
        <taxon>Telluraves</taxon>
        <taxon>Australaves</taxon>
        <taxon>Passeriformes</taxon>
        <taxon>Sylvioidea</taxon>
        <taxon>Hirundinidae</taxon>
        <taxon>Hirundo</taxon>
    </lineage>
</organism>
<sequence length="209" mass="23236">MQMLCMAQHMDYHGSNEVTPLLSAAVPDMLEVQYELESKAAKWYTVGWKHSPTICQGLIQTALENGATPEHLQYINNIIVCGNTVAEVFEKGEKIIQILLEASFTIKKSKVEEPAREIQFLGVNENYRESEANYTPTEKGILADYGVQATSEVTEAMEGEDGSSQLAELKAVQLALDIAKREKWAKLYLYTDSWIVAKALGMTGEVEKG</sequence>
<dbReference type="PANTHER" id="PTHR33064:SF29">
    <property type="entry name" value="PEPTIDASE A2 DOMAIN-CONTAINING PROTEIN-RELATED"/>
    <property type="match status" value="1"/>
</dbReference>
<accession>A0A3M0L2A5</accession>
<protein>
    <submittedName>
        <fullName evidence="1">Uncharacterized protein</fullName>
    </submittedName>
</protein>
<dbReference type="InterPro" id="IPR051320">
    <property type="entry name" value="Viral_Replic_Matur_Polypro"/>
</dbReference>
<dbReference type="InterPro" id="IPR036397">
    <property type="entry name" value="RNaseH_sf"/>
</dbReference>
<name>A0A3M0L2A5_HIRRU</name>
<dbReference type="OrthoDB" id="9950135at2759"/>
<dbReference type="InterPro" id="IPR043502">
    <property type="entry name" value="DNA/RNA_pol_sf"/>
</dbReference>